<keyword evidence="3" id="KW-0245">EGF-like domain</keyword>
<feature type="signal peptide" evidence="13">
    <location>
        <begin position="1"/>
        <end position="18"/>
    </location>
</feature>
<name>A0AA36DCM8_9BILA</name>
<dbReference type="PRINTS" id="PR01186">
    <property type="entry name" value="INTEGRINB"/>
</dbReference>
<keyword evidence="4" id="KW-0812">Transmembrane</keyword>
<feature type="region of interest" description="Disordered" evidence="12">
    <location>
        <begin position="382"/>
        <end position="444"/>
    </location>
</feature>
<dbReference type="Pfam" id="PF23105">
    <property type="entry name" value="EGF_integrin"/>
    <property type="match status" value="1"/>
</dbReference>
<dbReference type="GO" id="GO:0033627">
    <property type="term" value="P:cell adhesion mediated by integrin"/>
    <property type="evidence" value="ECO:0007669"/>
    <property type="project" value="TreeGrafter"/>
</dbReference>
<dbReference type="AlphaFoldDB" id="A0AA36DCM8"/>
<evidence type="ECO:0000256" key="9">
    <source>
        <dbReference type="ARBA" id="ARBA00023136"/>
    </source>
</evidence>
<dbReference type="InterPro" id="IPR057243">
    <property type="entry name" value="Integrin_I-EGF_CS"/>
</dbReference>
<dbReference type="PROSITE" id="PS00243">
    <property type="entry name" value="I_EGF_1"/>
    <property type="match status" value="1"/>
</dbReference>
<comment type="subcellular location">
    <subcellularLocation>
        <location evidence="1">Membrane</location>
        <topology evidence="1">Single-pass type I membrane protein</topology>
    </subcellularLocation>
</comment>
<gene>
    <name evidence="15" type="ORF">MSPICULIGERA_LOCUS22321</name>
</gene>
<comment type="caution">
    <text evidence="15">The sequence shown here is derived from an EMBL/GenBank/DDBJ whole genome shotgun (WGS) entry which is preliminary data.</text>
</comment>
<dbReference type="GO" id="GO:0008305">
    <property type="term" value="C:integrin complex"/>
    <property type="evidence" value="ECO:0007669"/>
    <property type="project" value="TreeGrafter"/>
</dbReference>
<proteinExistence type="inferred from homology"/>
<keyword evidence="8" id="KW-0401">Integrin</keyword>
<keyword evidence="5 13" id="KW-0732">Signal</keyword>
<evidence type="ECO:0000256" key="3">
    <source>
        <dbReference type="ARBA" id="ARBA00022536"/>
    </source>
</evidence>
<dbReference type="Proteomes" id="UP001177023">
    <property type="component" value="Unassembled WGS sequence"/>
</dbReference>
<evidence type="ECO:0000313" key="15">
    <source>
        <dbReference type="EMBL" id="CAJ0584261.1"/>
    </source>
</evidence>
<dbReference type="GO" id="GO:0098609">
    <property type="term" value="P:cell-cell adhesion"/>
    <property type="evidence" value="ECO:0007669"/>
    <property type="project" value="TreeGrafter"/>
</dbReference>
<keyword evidence="9" id="KW-0472">Membrane</keyword>
<keyword evidence="11" id="KW-0325">Glycoprotein</keyword>
<dbReference type="PANTHER" id="PTHR10082:SF60">
    <property type="entry name" value="INTEGRIN BETA-PS"/>
    <property type="match status" value="1"/>
</dbReference>
<feature type="domain" description="Integrin beta epidermal growth factor-like" evidence="14">
    <location>
        <begin position="267"/>
        <end position="304"/>
    </location>
</feature>
<evidence type="ECO:0000259" key="14">
    <source>
        <dbReference type="Pfam" id="PF23105"/>
    </source>
</evidence>
<evidence type="ECO:0000313" key="16">
    <source>
        <dbReference type="Proteomes" id="UP001177023"/>
    </source>
</evidence>
<dbReference type="EMBL" id="CATQJA010002690">
    <property type="protein sequence ID" value="CAJ0584261.1"/>
    <property type="molecule type" value="Genomic_DNA"/>
</dbReference>
<dbReference type="GO" id="GO:0007160">
    <property type="term" value="P:cell-matrix adhesion"/>
    <property type="evidence" value="ECO:0007669"/>
    <property type="project" value="TreeGrafter"/>
</dbReference>
<evidence type="ECO:0000256" key="11">
    <source>
        <dbReference type="ARBA" id="ARBA00023180"/>
    </source>
</evidence>
<dbReference type="Gene3D" id="3.30.1680.10">
    <property type="entry name" value="ligand-binding face of the semaphorins, domain 2"/>
    <property type="match status" value="1"/>
</dbReference>
<evidence type="ECO:0000256" key="7">
    <source>
        <dbReference type="ARBA" id="ARBA00022989"/>
    </source>
</evidence>
<evidence type="ECO:0000256" key="6">
    <source>
        <dbReference type="ARBA" id="ARBA00022737"/>
    </source>
</evidence>
<organism evidence="15 16">
    <name type="scientific">Mesorhabditis spiculigera</name>
    <dbReference type="NCBI Taxonomy" id="96644"/>
    <lineage>
        <taxon>Eukaryota</taxon>
        <taxon>Metazoa</taxon>
        <taxon>Ecdysozoa</taxon>
        <taxon>Nematoda</taxon>
        <taxon>Chromadorea</taxon>
        <taxon>Rhabditida</taxon>
        <taxon>Rhabditina</taxon>
        <taxon>Rhabditomorpha</taxon>
        <taxon>Rhabditoidea</taxon>
        <taxon>Rhabditidae</taxon>
        <taxon>Mesorhabditinae</taxon>
        <taxon>Mesorhabditis</taxon>
    </lineage>
</organism>
<dbReference type="SUPFAM" id="SSF103575">
    <property type="entry name" value="Plexin repeat"/>
    <property type="match status" value="1"/>
</dbReference>
<dbReference type="Gene3D" id="2.60.40.1510">
    <property type="entry name" value="ntegrin, alpha v. Chain A, domain 3"/>
    <property type="match status" value="1"/>
</dbReference>
<feature type="compositionally biased region" description="Basic and acidic residues" evidence="12">
    <location>
        <begin position="399"/>
        <end position="416"/>
    </location>
</feature>
<dbReference type="Gene3D" id="2.10.25.10">
    <property type="entry name" value="Laminin"/>
    <property type="match status" value="3"/>
</dbReference>
<dbReference type="PANTHER" id="PTHR10082">
    <property type="entry name" value="INTEGRIN BETA SUBUNIT"/>
    <property type="match status" value="1"/>
</dbReference>
<dbReference type="GO" id="GO:0005178">
    <property type="term" value="F:integrin binding"/>
    <property type="evidence" value="ECO:0007669"/>
    <property type="project" value="TreeGrafter"/>
</dbReference>
<keyword evidence="10" id="KW-1015">Disulfide bond</keyword>
<dbReference type="GO" id="GO:0009986">
    <property type="term" value="C:cell surface"/>
    <property type="evidence" value="ECO:0007669"/>
    <property type="project" value="TreeGrafter"/>
</dbReference>
<evidence type="ECO:0000256" key="10">
    <source>
        <dbReference type="ARBA" id="ARBA00023157"/>
    </source>
</evidence>
<keyword evidence="16" id="KW-1185">Reference proteome</keyword>
<evidence type="ECO:0000256" key="8">
    <source>
        <dbReference type="ARBA" id="ARBA00023037"/>
    </source>
</evidence>
<evidence type="ECO:0000256" key="12">
    <source>
        <dbReference type="SAM" id="MobiDB-lite"/>
    </source>
</evidence>
<dbReference type="GO" id="GO:0005925">
    <property type="term" value="C:focal adhesion"/>
    <property type="evidence" value="ECO:0007669"/>
    <property type="project" value="TreeGrafter"/>
</dbReference>
<evidence type="ECO:0000256" key="5">
    <source>
        <dbReference type="ARBA" id="ARBA00022729"/>
    </source>
</evidence>
<keyword evidence="7" id="KW-1133">Transmembrane helix</keyword>
<dbReference type="InterPro" id="IPR057073">
    <property type="entry name" value="EGF_integrin_2"/>
</dbReference>
<keyword evidence="6" id="KW-0677">Repeat</keyword>
<evidence type="ECO:0000256" key="1">
    <source>
        <dbReference type="ARBA" id="ARBA00004479"/>
    </source>
</evidence>
<reference evidence="15" key="1">
    <citation type="submission" date="2023-06" db="EMBL/GenBank/DDBJ databases">
        <authorList>
            <person name="Delattre M."/>
        </authorList>
    </citation>
    <scope>NUCLEOTIDE SEQUENCE</scope>
    <source>
        <strain evidence="15">AF72</strain>
    </source>
</reference>
<feature type="non-terminal residue" evidence="15">
    <location>
        <position position="1"/>
    </location>
</feature>
<comment type="similarity">
    <text evidence="2">Belongs to the integrin beta chain family.</text>
</comment>
<protein>
    <recommendedName>
        <fullName evidence="14">Integrin beta epidermal growth factor-like domain-containing protein</fullName>
    </recommendedName>
</protein>
<evidence type="ECO:0000256" key="4">
    <source>
        <dbReference type="ARBA" id="ARBA00022692"/>
    </source>
</evidence>
<accession>A0AA36DCM8</accession>
<dbReference type="GO" id="GO:0007229">
    <property type="term" value="P:integrin-mediated signaling pathway"/>
    <property type="evidence" value="ECO:0007669"/>
    <property type="project" value="UniProtKB-KW"/>
</dbReference>
<sequence length="465" mass="49789">MIRRILPVLLLLAPLALCEDIEALCKAGSASCGDCIKQHPSCGWCRDPHSKLSSRCQLKSKLTPDVCHQQYVYSPVTEMKVDPRAIALRSIDPRSNSPVQVYPQQVEVKIKEGESMDVPFKFLHKETSGGAQIKDFQIMTSNFSGTGVQVDFVIDCHGKKVSAKKCEKVPDGTELSVIAKVKLTACSSSTGSIPITVGAYGARSIGALYVSPLCGCECERFNQIEKNSPLCYSHGNLICGKCECQEGRGGHNCDCPLSLYNVDSDAELTDKCREYPGAPVCGGHGECKCGQCVCENPTTTGKFCSCENGVCPKGGPTNQTCFGHGVCQCGVCQCEEGWTREDCSCTTQTVTCIEGTRLCSDHGKCECGRCVCNDGWTGATCAAEEPTEGPRSKPGAPDRIPEEKPEAAGSDMHDLDNGLAQTTAAAQDEEDPAFDTPEAQEEPKVASAAISTIFLAFTATILRFI</sequence>
<dbReference type="SUPFAM" id="SSF57196">
    <property type="entry name" value="EGF/Laminin"/>
    <property type="match status" value="1"/>
</dbReference>
<evidence type="ECO:0000256" key="13">
    <source>
        <dbReference type="SAM" id="SignalP"/>
    </source>
</evidence>
<evidence type="ECO:0000256" key="2">
    <source>
        <dbReference type="ARBA" id="ARBA00007449"/>
    </source>
</evidence>
<feature type="chain" id="PRO_5041331383" description="Integrin beta epidermal growth factor-like domain-containing protein" evidence="13">
    <location>
        <begin position="19"/>
        <end position="465"/>
    </location>
</feature>
<dbReference type="GO" id="GO:0016477">
    <property type="term" value="P:cell migration"/>
    <property type="evidence" value="ECO:0007669"/>
    <property type="project" value="TreeGrafter"/>
</dbReference>
<dbReference type="Pfam" id="PF23106">
    <property type="entry name" value="EGF_Teneurin"/>
    <property type="match status" value="1"/>
</dbReference>
<dbReference type="InterPro" id="IPR015812">
    <property type="entry name" value="Integrin_bsu"/>
</dbReference>
<dbReference type="FunFam" id="2.10.25.10:FF:000036">
    <property type="entry name" value="Integrin beta"/>
    <property type="match status" value="1"/>
</dbReference>